<comment type="catalytic activity">
    <reaction evidence="9">
        <text>GMP + ATP = GDP + ADP</text>
        <dbReference type="Rhea" id="RHEA:20780"/>
        <dbReference type="ChEBI" id="CHEBI:30616"/>
        <dbReference type="ChEBI" id="CHEBI:58115"/>
        <dbReference type="ChEBI" id="CHEBI:58189"/>
        <dbReference type="ChEBI" id="CHEBI:456216"/>
        <dbReference type="EC" id="2.7.4.8"/>
    </reaction>
</comment>
<proteinExistence type="inferred from homology"/>
<evidence type="ECO:0000256" key="9">
    <source>
        <dbReference type="HAMAP-Rule" id="MF_00328"/>
    </source>
</evidence>
<dbReference type="RefSeq" id="WP_066767315.1">
    <property type="nucleotide sequence ID" value="NZ_CP013244.1"/>
</dbReference>
<feature type="binding site" evidence="9">
    <location>
        <begin position="17"/>
        <end position="24"/>
    </location>
    <ligand>
        <name>ATP</name>
        <dbReference type="ChEBI" id="CHEBI:30616"/>
    </ligand>
</feature>
<dbReference type="PANTHER" id="PTHR23117">
    <property type="entry name" value="GUANYLATE KINASE-RELATED"/>
    <property type="match status" value="1"/>
</dbReference>
<dbReference type="EMBL" id="CP013244">
    <property type="protein sequence ID" value="ANP44779.1"/>
    <property type="molecule type" value="Genomic_DNA"/>
</dbReference>
<dbReference type="GO" id="GO:0005524">
    <property type="term" value="F:ATP binding"/>
    <property type="evidence" value="ECO:0007669"/>
    <property type="project" value="UniProtKB-UniRule"/>
</dbReference>
<dbReference type="NCBIfam" id="TIGR03263">
    <property type="entry name" value="guanyl_kin"/>
    <property type="match status" value="1"/>
</dbReference>
<evidence type="ECO:0000256" key="1">
    <source>
        <dbReference type="ARBA" id="ARBA00005790"/>
    </source>
</evidence>
<dbReference type="KEGG" id="cbot:ATE48_01980"/>
<keyword evidence="4 9" id="KW-0808">Transferase</keyword>
<dbReference type="GO" id="GO:0004385">
    <property type="term" value="F:GMP kinase activity"/>
    <property type="evidence" value="ECO:0007669"/>
    <property type="project" value="UniProtKB-UniRule"/>
</dbReference>
<keyword evidence="6 9" id="KW-0418">Kinase</keyword>
<dbReference type="PROSITE" id="PS50052">
    <property type="entry name" value="GUANYLATE_KINASE_2"/>
    <property type="match status" value="1"/>
</dbReference>
<dbReference type="AlphaFoldDB" id="A0A1B1ADZ0"/>
<name>A0A1B1ADZ0_9PROT</name>
<comment type="similarity">
    <text evidence="1 9">Belongs to the guanylate kinase family.</text>
</comment>
<dbReference type="HAMAP" id="MF_00328">
    <property type="entry name" value="Guanylate_kinase"/>
    <property type="match status" value="1"/>
</dbReference>
<dbReference type="InterPro" id="IPR008145">
    <property type="entry name" value="GK/Ca_channel_bsu"/>
</dbReference>
<dbReference type="STRING" id="1759059.ATE48_01980"/>
<dbReference type="SUPFAM" id="SSF52540">
    <property type="entry name" value="P-loop containing nucleoside triphosphate hydrolases"/>
    <property type="match status" value="1"/>
</dbReference>
<dbReference type="FunFam" id="3.30.63.10:FF:000002">
    <property type="entry name" value="Guanylate kinase 1"/>
    <property type="match status" value="1"/>
</dbReference>
<dbReference type="GO" id="GO:0005829">
    <property type="term" value="C:cytosol"/>
    <property type="evidence" value="ECO:0007669"/>
    <property type="project" value="TreeGrafter"/>
</dbReference>
<evidence type="ECO:0000256" key="7">
    <source>
        <dbReference type="ARBA" id="ARBA00022840"/>
    </source>
</evidence>
<dbReference type="Proteomes" id="UP000092498">
    <property type="component" value="Chromosome"/>
</dbReference>
<comment type="function">
    <text evidence="9">Essential for recycling GMP and indirectly, cGMP.</text>
</comment>
<dbReference type="Gene3D" id="3.40.50.300">
    <property type="entry name" value="P-loop containing nucleotide triphosphate hydrolases"/>
    <property type="match status" value="2"/>
</dbReference>
<dbReference type="EC" id="2.7.4.8" evidence="2 9"/>
<protein>
    <recommendedName>
        <fullName evidence="3 9">Guanylate kinase</fullName>
        <ecNumber evidence="2 9">2.7.4.8</ecNumber>
    </recommendedName>
    <alternativeName>
        <fullName evidence="8 9">GMP kinase</fullName>
    </alternativeName>
</protein>
<dbReference type="InParanoid" id="A0A1B1ADZ0"/>
<evidence type="ECO:0000256" key="4">
    <source>
        <dbReference type="ARBA" id="ARBA00022679"/>
    </source>
</evidence>
<dbReference type="PROSITE" id="PS00856">
    <property type="entry name" value="GUANYLATE_KINASE_1"/>
    <property type="match status" value="1"/>
</dbReference>
<evidence type="ECO:0000256" key="8">
    <source>
        <dbReference type="ARBA" id="ARBA00030128"/>
    </source>
</evidence>
<evidence type="ECO:0000256" key="2">
    <source>
        <dbReference type="ARBA" id="ARBA00012961"/>
    </source>
</evidence>
<evidence type="ECO:0000313" key="11">
    <source>
        <dbReference type="EMBL" id="ANP44779.1"/>
    </source>
</evidence>
<dbReference type="InterPro" id="IPR017665">
    <property type="entry name" value="Guanylate_kinase"/>
</dbReference>
<reference evidence="11 12" key="1">
    <citation type="submission" date="2015-11" db="EMBL/GenBank/DDBJ databases">
        <title>Whole-Genome Sequence of Candidatus Oderbacter manganicum from the National Park Lower Oder Valley, Germany.</title>
        <authorList>
            <person name="Braun B."/>
            <person name="Liere K."/>
            <person name="Szewzyk U."/>
        </authorList>
    </citation>
    <scope>NUCLEOTIDE SEQUENCE [LARGE SCALE GENOMIC DNA]</scope>
    <source>
        <strain evidence="11 12">OTSz_A_272</strain>
    </source>
</reference>
<evidence type="ECO:0000256" key="6">
    <source>
        <dbReference type="ARBA" id="ARBA00022777"/>
    </source>
</evidence>
<organism evidence="11 12">
    <name type="scientific">Candidatus Viadribacter manganicus</name>
    <dbReference type="NCBI Taxonomy" id="1759059"/>
    <lineage>
        <taxon>Bacteria</taxon>
        <taxon>Pseudomonadati</taxon>
        <taxon>Pseudomonadota</taxon>
        <taxon>Alphaproteobacteria</taxon>
        <taxon>Hyphomonadales</taxon>
        <taxon>Hyphomonadaceae</taxon>
        <taxon>Candidatus Viadribacter</taxon>
    </lineage>
</organism>
<dbReference type="OrthoDB" id="9808150at2"/>
<dbReference type="CDD" id="cd00071">
    <property type="entry name" value="GMPK"/>
    <property type="match status" value="1"/>
</dbReference>
<dbReference type="PANTHER" id="PTHR23117:SF13">
    <property type="entry name" value="GUANYLATE KINASE"/>
    <property type="match status" value="1"/>
</dbReference>
<keyword evidence="9" id="KW-0963">Cytoplasm</keyword>
<gene>
    <name evidence="9" type="primary">gmk</name>
    <name evidence="11" type="ORF">ATE48_01980</name>
</gene>
<dbReference type="InterPro" id="IPR008144">
    <property type="entry name" value="Guanylate_kin-like_dom"/>
</dbReference>
<evidence type="ECO:0000259" key="10">
    <source>
        <dbReference type="PROSITE" id="PS50052"/>
    </source>
</evidence>
<evidence type="ECO:0000256" key="5">
    <source>
        <dbReference type="ARBA" id="ARBA00022741"/>
    </source>
</evidence>
<dbReference type="InterPro" id="IPR027417">
    <property type="entry name" value="P-loop_NTPase"/>
</dbReference>
<evidence type="ECO:0000313" key="12">
    <source>
        <dbReference type="Proteomes" id="UP000092498"/>
    </source>
</evidence>
<dbReference type="SMART" id="SM00072">
    <property type="entry name" value="GuKc"/>
    <property type="match status" value="1"/>
</dbReference>
<dbReference type="FunCoup" id="A0A1B1ADZ0">
    <property type="interactions" value="500"/>
</dbReference>
<keyword evidence="7 9" id="KW-0067">ATP-binding</keyword>
<comment type="subcellular location">
    <subcellularLocation>
        <location evidence="9">Cytoplasm</location>
    </subcellularLocation>
</comment>
<evidence type="ECO:0000256" key="3">
    <source>
        <dbReference type="ARBA" id="ARBA00016296"/>
    </source>
</evidence>
<keyword evidence="5 9" id="KW-0547">Nucleotide-binding</keyword>
<feature type="domain" description="Guanylate kinase-like" evidence="10">
    <location>
        <begin position="10"/>
        <end position="189"/>
    </location>
</feature>
<dbReference type="Pfam" id="PF00625">
    <property type="entry name" value="Guanylate_kin"/>
    <property type="match status" value="1"/>
</dbReference>
<sequence>MLNEHVARRGLMFALSSPSGAGKSTLARKLIEDDSNMALSVSATTRARRGNEIDGREYKFMEREEFEQMADRGEFLEHAMVFGNHYGTPRAPVEALLIQGRDVLFDVDWQGARALRAAAPEDVVGIFILPPSMAELERRLHTRAEDTEEVINKRMARSLDEISHWEEYDYVLVNALLEQTLAQIKQILAAERLKRHRQMWLQLHVERLRKGI</sequence>
<dbReference type="Gene3D" id="3.30.63.10">
    <property type="entry name" value="Guanylate Kinase phosphate binding domain"/>
    <property type="match status" value="1"/>
</dbReference>
<accession>A0A1B1ADZ0</accession>
<dbReference type="InterPro" id="IPR020590">
    <property type="entry name" value="Guanylate_kinase_CS"/>
</dbReference>
<keyword evidence="12" id="KW-1185">Reference proteome</keyword>